<dbReference type="InterPro" id="IPR029070">
    <property type="entry name" value="Chitinase_insertion_sf"/>
</dbReference>
<dbReference type="InterPro" id="IPR036508">
    <property type="entry name" value="Chitin-bd_dom_sf"/>
</dbReference>
<sequence>MGSGRYSRCPILFVVLSATWLLCVECQVEGAQTTPALFLTVKSCNFCMTKVDHVKCGVCKRKSGLKIIASFGGSVVPSELFAFLTSDDKRRAAFVNNLIEFTLAHGFHGVDLAWLYPAPQERDQYVRLLRDLRLACDRNGLVLTVTVPSRPSVIEVNYPVEKMEKYADYVILSTTEFRKLRKTSFIAPLYSCSPGSSNSIDYHVDRWKMAGLSCGKIVIVVQTMTLTYKLYIQNEYRVGTPALQLKIRPYYKICRKLYSGSLEIWDSNVKSPYAFRDLSWYSYENEKSVKEKVCFVVQQGLGGLAVFYYDEDDPINICGDGQYPLTAIVAAAMQSQYLPPSVITDSQIYHYESPSRTPLSQMDYRQYSEVNSNQQPLVVYVEEKQPYSKTFIPDVSKPESIAQFLPQPMQQQDTPGLFDLTVNESSAPMQMGEPNGSVERMLNGAESGSDEFIEDFFLPYDEMWGVDIGQGVDMTLPNVERPVMSSDPIPMPSTVQLFSETIQAQNAQTCKLFSEKSQHHPVVYTSGTSCKACSTSRPCPHCASSVSHAKQHAECRCKHPGIKIFATGHAPTPATTTTTTTTMAPPVMHFFTFAPATIKPPTCCQGCQQCVKVVATGSAGQGVPNVAGHSLPCPCTTVSPVGPQGHLYSEHSFVSSVPGVQIQAQAVGAQPLVPFVPFEVKLCPHDGILHDPHDRRSYYLCKRGLPMSDENKFSCAHGYYFNETSKKCVPERSFK</sequence>
<dbReference type="GO" id="GO:0005576">
    <property type="term" value="C:extracellular region"/>
    <property type="evidence" value="ECO:0007669"/>
    <property type="project" value="InterPro"/>
</dbReference>
<name>A0A182W891_9DIPT</name>
<dbReference type="STRING" id="112268.A0A182W891"/>
<evidence type="ECO:0000313" key="7">
    <source>
        <dbReference type="EnsemblMetazoa" id="AMIN006565-PA"/>
    </source>
</evidence>
<evidence type="ECO:0000313" key="8">
    <source>
        <dbReference type="Proteomes" id="UP000075920"/>
    </source>
</evidence>
<dbReference type="InterPro" id="IPR002557">
    <property type="entry name" value="Chitin-bd_dom"/>
</dbReference>
<dbReference type="PANTHER" id="PTHR11177:SF399">
    <property type="entry name" value="CHITINASE 6, ISOFORM C"/>
    <property type="match status" value="1"/>
</dbReference>
<keyword evidence="8" id="KW-1185">Reference proteome</keyword>
<dbReference type="Pfam" id="PF00704">
    <property type="entry name" value="Glyco_hydro_18"/>
    <property type="match status" value="1"/>
</dbReference>
<dbReference type="InterPro" id="IPR001223">
    <property type="entry name" value="Glyco_hydro18_cat"/>
</dbReference>
<accession>A0A182W891</accession>
<dbReference type="Gene3D" id="3.20.20.80">
    <property type="entry name" value="Glycosidases"/>
    <property type="match status" value="1"/>
</dbReference>
<dbReference type="InterPro" id="IPR050314">
    <property type="entry name" value="Glycosyl_Hydrlase_18"/>
</dbReference>
<keyword evidence="2" id="KW-0147">Chitin-binding</keyword>
<dbReference type="Pfam" id="PF01607">
    <property type="entry name" value="CBM_14"/>
    <property type="match status" value="1"/>
</dbReference>
<dbReference type="GO" id="GO:0008061">
    <property type="term" value="F:chitin binding"/>
    <property type="evidence" value="ECO:0007669"/>
    <property type="project" value="UniProtKB-KW"/>
</dbReference>
<reference evidence="7" key="2">
    <citation type="submission" date="2020-05" db="UniProtKB">
        <authorList>
            <consortium name="EnsemblMetazoa"/>
        </authorList>
    </citation>
    <scope>IDENTIFICATION</scope>
    <source>
        <strain evidence="7">MINIMUS1</strain>
    </source>
</reference>
<dbReference type="InterPro" id="IPR011583">
    <property type="entry name" value="Chitinase_II/V-like_cat"/>
</dbReference>
<comment type="similarity">
    <text evidence="1">Belongs to the glycosyl hydrolase 18 family. Chitinase class II subfamily.</text>
</comment>
<dbReference type="VEuPathDB" id="VectorBase:AMIN006565"/>
<feature type="chain" id="PRO_5008141016" evidence="4">
    <location>
        <begin position="27"/>
        <end position="735"/>
    </location>
</feature>
<keyword evidence="3 4" id="KW-0732">Signal</keyword>
<dbReference type="InterPro" id="IPR017853">
    <property type="entry name" value="GH"/>
</dbReference>
<feature type="domain" description="Chitin-binding type-2" evidence="5">
    <location>
        <begin position="680"/>
        <end position="735"/>
    </location>
</feature>
<dbReference type="EnsemblMetazoa" id="AMIN006565-RA">
    <property type="protein sequence ID" value="AMIN006565-PA"/>
    <property type="gene ID" value="AMIN006565"/>
</dbReference>
<dbReference type="SMART" id="SM00636">
    <property type="entry name" value="Glyco_18"/>
    <property type="match status" value="1"/>
</dbReference>
<dbReference type="Gene3D" id="2.170.140.10">
    <property type="entry name" value="Chitin binding domain"/>
    <property type="match status" value="1"/>
</dbReference>
<evidence type="ECO:0000259" key="6">
    <source>
        <dbReference type="PROSITE" id="PS51910"/>
    </source>
</evidence>
<dbReference type="GO" id="GO:0005975">
    <property type="term" value="P:carbohydrate metabolic process"/>
    <property type="evidence" value="ECO:0007669"/>
    <property type="project" value="InterPro"/>
</dbReference>
<feature type="domain" description="GH18" evidence="6">
    <location>
        <begin position="1"/>
        <end position="336"/>
    </location>
</feature>
<dbReference type="GO" id="GO:0004568">
    <property type="term" value="F:chitinase activity"/>
    <property type="evidence" value="ECO:0007669"/>
    <property type="project" value="TreeGrafter"/>
</dbReference>
<dbReference type="Proteomes" id="UP000075920">
    <property type="component" value="Unassembled WGS sequence"/>
</dbReference>
<dbReference type="SUPFAM" id="SSF57625">
    <property type="entry name" value="Invertebrate chitin-binding proteins"/>
    <property type="match status" value="1"/>
</dbReference>
<organism evidence="7 8">
    <name type="scientific">Anopheles minimus</name>
    <dbReference type="NCBI Taxonomy" id="112268"/>
    <lineage>
        <taxon>Eukaryota</taxon>
        <taxon>Metazoa</taxon>
        <taxon>Ecdysozoa</taxon>
        <taxon>Arthropoda</taxon>
        <taxon>Hexapoda</taxon>
        <taxon>Insecta</taxon>
        <taxon>Pterygota</taxon>
        <taxon>Neoptera</taxon>
        <taxon>Endopterygota</taxon>
        <taxon>Diptera</taxon>
        <taxon>Nematocera</taxon>
        <taxon>Culicoidea</taxon>
        <taxon>Culicidae</taxon>
        <taxon>Anophelinae</taxon>
        <taxon>Anopheles</taxon>
    </lineage>
</organism>
<dbReference type="Gene3D" id="3.10.50.10">
    <property type="match status" value="1"/>
</dbReference>
<protein>
    <submittedName>
        <fullName evidence="7">Uncharacterized protein</fullName>
    </submittedName>
</protein>
<dbReference type="GO" id="GO:0006032">
    <property type="term" value="P:chitin catabolic process"/>
    <property type="evidence" value="ECO:0007669"/>
    <property type="project" value="TreeGrafter"/>
</dbReference>
<evidence type="ECO:0000256" key="1">
    <source>
        <dbReference type="ARBA" id="ARBA00009121"/>
    </source>
</evidence>
<dbReference type="SUPFAM" id="SSF51445">
    <property type="entry name" value="(Trans)glycosidases"/>
    <property type="match status" value="1"/>
</dbReference>
<evidence type="ECO:0000256" key="2">
    <source>
        <dbReference type="ARBA" id="ARBA00022669"/>
    </source>
</evidence>
<evidence type="ECO:0000256" key="4">
    <source>
        <dbReference type="SAM" id="SignalP"/>
    </source>
</evidence>
<proteinExistence type="inferred from homology"/>
<dbReference type="PROSITE" id="PS50940">
    <property type="entry name" value="CHIT_BIND_II"/>
    <property type="match status" value="1"/>
</dbReference>
<dbReference type="SMART" id="SM00494">
    <property type="entry name" value="ChtBD2"/>
    <property type="match status" value="1"/>
</dbReference>
<evidence type="ECO:0000256" key="3">
    <source>
        <dbReference type="ARBA" id="ARBA00022729"/>
    </source>
</evidence>
<dbReference type="PANTHER" id="PTHR11177">
    <property type="entry name" value="CHITINASE"/>
    <property type="match status" value="1"/>
</dbReference>
<evidence type="ECO:0000259" key="5">
    <source>
        <dbReference type="PROSITE" id="PS50940"/>
    </source>
</evidence>
<feature type="signal peptide" evidence="4">
    <location>
        <begin position="1"/>
        <end position="26"/>
    </location>
</feature>
<dbReference type="PROSITE" id="PS51910">
    <property type="entry name" value="GH18_2"/>
    <property type="match status" value="1"/>
</dbReference>
<reference evidence="8" key="1">
    <citation type="submission" date="2013-03" db="EMBL/GenBank/DDBJ databases">
        <title>The Genome Sequence of Anopheles minimus MINIMUS1.</title>
        <authorList>
            <consortium name="The Broad Institute Genomics Platform"/>
            <person name="Neafsey D.E."/>
            <person name="Walton C."/>
            <person name="Walker B."/>
            <person name="Young S.K."/>
            <person name="Zeng Q."/>
            <person name="Gargeya S."/>
            <person name="Fitzgerald M."/>
            <person name="Haas B."/>
            <person name="Abouelleil A."/>
            <person name="Allen A.W."/>
            <person name="Alvarado L."/>
            <person name="Arachchi H.M."/>
            <person name="Berlin A.M."/>
            <person name="Chapman S.B."/>
            <person name="Gainer-Dewar J."/>
            <person name="Goldberg J."/>
            <person name="Griggs A."/>
            <person name="Gujja S."/>
            <person name="Hansen M."/>
            <person name="Howarth C."/>
            <person name="Imamovic A."/>
            <person name="Ireland A."/>
            <person name="Larimer J."/>
            <person name="McCowan C."/>
            <person name="Murphy C."/>
            <person name="Pearson M."/>
            <person name="Poon T.W."/>
            <person name="Priest M."/>
            <person name="Roberts A."/>
            <person name="Saif S."/>
            <person name="Shea T."/>
            <person name="Sisk P."/>
            <person name="Sykes S."/>
            <person name="Wortman J."/>
            <person name="Nusbaum C."/>
            <person name="Birren B."/>
        </authorList>
    </citation>
    <scope>NUCLEOTIDE SEQUENCE [LARGE SCALE GENOMIC DNA]</scope>
    <source>
        <strain evidence="8">MINIMUS1</strain>
    </source>
</reference>
<dbReference type="AlphaFoldDB" id="A0A182W891"/>